<dbReference type="Gene3D" id="3.40.190.10">
    <property type="entry name" value="Periplasmic binding protein-like II"/>
    <property type="match status" value="2"/>
</dbReference>
<name>A0ABT4B5Z6_9ACTN</name>
<protein>
    <submittedName>
        <fullName evidence="1">Extracellular solute-binding protein</fullName>
    </submittedName>
</protein>
<dbReference type="Pfam" id="PF13416">
    <property type="entry name" value="SBP_bac_8"/>
    <property type="match status" value="1"/>
</dbReference>
<sequence length="396" mass="43811">MTELYSRRSFLAGVLTAGTLSAAAGYVLTRRESVQLTLASGVDPTGGRRLLVTMWNELNPDARIELKEVNSSTRDQYDTFLGTNADIFNLDVIHIPRFAADGRIVPITPRGELQLLPNVRRLSARTGTDDFWGLPFNTDVGMLYRRITDKSVADEKPELADVLARSPGDFVGQLRTVGPQTDEAFVINVLEHALAQDEAILTADGTLSFSLGQWREAVGPLAAAIKAKRVRTEAGEDYTTRTFQRSDLRYMRNWPRSYPAIDRAERTKKETAEVRIGGLPIGIIGGQSLAVSAASANQDAARAAIHFLTSASSQLHLAKYGFAPTGLGAYIDPGLSEALPHLYDIRLAMESARPRPVHKRYTEFSQLFADHMRRYLHEGEPLTQRFIEDLQGALRE</sequence>
<dbReference type="PROSITE" id="PS51318">
    <property type="entry name" value="TAT"/>
    <property type="match status" value="1"/>
</dbReference>
<dbReference type="InterPro" id="IPR006059">
    <property type="entry name" value="SBP"/>
</dbReference>
<organism evidence="1 2">
    <name type="scientific">Paractinoplanes pyxinae</name>
    <dbReference type="NCBI Taxonomy" id="2997416"/>
    <lineage>
        <taxon>Bacteria</taxon>
        <taxon>Bacillati</taxon>
        <taxon>Actinomycetota</taxon>
        <taxon>Actinomycetes</taxon>
        <taxon>Micromonosporales</taxon>
        <taxon>Micromonosporaceae</taxon>
        <taxon>Paractinoplanes</taxon>
    </lineage>
</organism>
<keyword evidence="2" id="KW-1185">Reference proteome</keyword>
<comment type="caution">
    <text evidence="1">The sequence shown here is derived from an EMBL/GenBank/DDBJ whole genome shotgun (WGS) entry which is preliminary data.</text>
</comment>
<dbReference type="RefSeq" id="WP_267566307.1">
    <property type="nucleotide sequence ID" value="NZ_JAPNTZ010000010.1"/>
</dbReference>
<accession>A0ABT4B5Z6</accession>
<evidence type="ECO:0000313" key="2">
    <source>
        <dbReference type="Proteomes" id="UP001151002"/>
    </source>
</evidence>
<dbReference type="InterPro" id="IPR006311">
    <property type="entry name" value="TAT_signal"/>
</dbReference>
<dbReference type="Proteomes" id="UP001151002">
    <property type="component" value="Unassembled WGS sequence"/>
</dbReference>
<proteinExistence type="predicted"/>
<evidence type="ECO:0000313" key="1">
    <source>
        <dbReference type="EMBL" id="MCY1141917.1"/>
    </source>
</evidence>
<gene>
    <name evidence="1" type="ORF">OWR29_28315</name>
</gene>
<dbReference type="SUPFAM" id="SSF53850">
    <property type="entry name" value="Periplasmic binding protein-like II"/>
    <property type="match status" value="1"/>
</dbReference>
<reference evidence="1" key="1">
    <citation type="submission" date="2022-11" db="EMBL/GenBank/DDBJ databases">
        <authorList>
            <person name="Somphong A."/>
            <person name="Phongsopitanun W."/>
        </authorList>
    </citation>
    <scope>NUCLEOTIDE SEQUENCE</scope>
    <source>
        <strain evidence="1">Pm04-4</strain>
    </source>
</reference>
<dbReference type="EMBL" id="JAPNTZ010000010">
    <property type="protein sequence ID" value="MCY1141917.1"/>
    <property type="molecule type" value="Genomic_DNA"/>
</dbReference>